<keyword evidence="5" id="KW-1185">Reference proteome</keyword>
<feature type="domain" description="Solute-binding protein family 3/N-terminal" evidence="3">
    <location>
        <begin position="30"/>
        <end position="252"/>
    </location>
</feature>
<dbReference type="InterPro" id="IPR001638">
    <property type="entry name" value="Solute-binding_3/MltF_N"/>
</dbReference>
<dbReference type="CDD" id="cd13624">
    <property type="entry name" value="PBP2_Arg_Lys_His"/>
    <property type="match status" value="1"/>
</dbReference>
<accession>A0A926HJH4</accession>
<dbReference type="SMART" id="SM00062">
    <property type="entry name" value="PBPb"/>
    <property type="match status" value="1"/>
</dbReference>
<sequence>MKKKVMALALALCLCCGAALMTGCGQDGGKIIMGTNAEFEPFEYKTESGIVGNFDGLDVAIAQEIAKDMGKELAVEDMDFGSLIGAVSTGKVNFVAAGMTIKPDRLENADFSDTYFDAGQVIIVKKGQTDIKSNEDLKDKKIGVQEGTTGDEAVSELGGSTEVYRFKKGMDAVLDLNNDKIDAVVIDEMPARAFVAKNEGLEILDEPFTVESYAIAVKKGDTATLEAINKTLKRIKEDGTFDELYKKYIDAYVENFEE</sequence>
<evidence type="ECO:0000256" key="1">
    <source>
        <dbReference type="ARBA" id="ARBA00022729"/>
    </source>
</evidence>
<reference evidence="4" key="1">
    <citation type="submission" date="2020-08" db="EMBL/GenBank/DDBJ databases">
        <title>Genome public.</title>
        <authorList>
            <person name="Liu C."/>
            <person name="Sun Q."/>
        </authorList>
    </citation>
    <scope>NUCLEOTIDE SEQUENCE</scope>
    <source>
        <strain evidence="4">NSJ-44</strain>
    </source>
</reference>
<protein>
    <submittedName>
        <fullName evidence="4">Basic amino acid ABC transporter substrate-binding protein</fullName>
    </submittedName>
</protein>
<feature type="signal peptide" evidence="2">
    <location>
        <begin position="1"/>
        <end position="21"/>
    </location>
</feature>
<name>A0A926HJH4_9FIRM</name>
<evidence type="ECO:0000259" key="3">
    <source>
        <dbReference type="SMART" id="SM00062"/>
    </source>
</evidence>
<dbReference type="SUPFAM" id="SSF53850">
    <property type="entry name" value="Periplasmic binding protein-like II"/>
    <property type="match status" value="1"/>
</dbReference>
<feature type="chain" id="PRO_5038657085" evidence="2">
    <location>
        <begin position="22"/>
        <end position="258"/>
    </location>
</feature>
<dbReference type="PANTHER" id="PTHR35936">
    <property type="entry name" value="MEMBRANE-BOUND LYTIC MUREIN TRANSGLYCOSYLASE F"/>
    <property type="match status" value="1"/>
</dbReference>
<dbReference type="PANTHER" id="PTHR35936:SF17">
    <property type="entry name" value="ARGININE-BINDING EXTRACELLULAR PROTEIN ARTP"/>
    <property type="match status" value="1"/>
</dbReference>
<dbReference type="RefSeq" id="WP_249285677.1">
    <property type="nucleotide sequence ID" value="NZ_JACRSO010000005.1"/>
</dbReference>
<keyword evidence="1 2" id="KW-0732">Signal</keyword>
<dbReference type="Gene3D" id="3.40.190.10">
    <property type="entry name" value="Periplasmic binding protein-like II"/>
    <property type="match status" value="2"/>
</dbReference>
<dbReference type="Pfam" id="PF00497">
    <property type="entry name" value="SBP_bac_3"/>
    <property type="match status" value="1"/>
</dbReference>
<evidence type="ECO:0000313" key="5">
    <source>
        <dbReference type="Proteomes" id="UP000654279"/>
    </source>
</evidence>
<proteinExistence type="predicted"/>
<gene>
    <name evidence="4" type="ORF">H8699_10675</name>
</gene>
<evidence type="ECO:0000256" key="2">
    <source>
        <dbReference type="SAM" id="SignalP"/>
    </source>
</evidence>
<organism evidence="4 5">
    <name type="scientific">Luoshenia tenuis</name>
    <dbReference type="NCBI Taxonomy" id="2763654"/>
    <lineage>
        <taxon>Bacteria</taxon>
        <taxon>Bacillati</taxon>
        <taxon>Bacillota</taxon>
        <taxon>Clostridia</taxon>
        <taxon>Christensenellales</taxon>
        <taxon>Christensenellaceae</taxon>
        <taxon>Luoshenia</taxon>
    </lineage>
</organism>
<evidence type="ECO:0000313" key="4">
    <source>
        <dbReference type="EMBL" id="MBC8529892.1"/>
    </source>
</evidence>
<dbReference type="PROSITE" id="PS51257">
    <property type="entry name" value="PROKAR_LIPOPROTEIN"/>
    <property type="match status" value="1"/>
</dbReference>
<dbReference type="Proteomes" id="UP000654279">
    <property type="component" value="Unassembled WGS sequence"/>
</dbReference>
<dbReference type="AlphaFoldDB" id="A0A926HJH4"/>
<dbReference type="EMBL" id="JACRSO010000005">
    <property type="protein sequence ID" value="MBC8529892.1"/>
    <property type="molecule type" value="Genomic_DNA"/>
</dbReference>
<comment type="caution">
    <text evidence="4">The sequence shown here is derived from an EMBL/GenBank/DDBJ whole genome shotgun (WGS) entry which is preliminary data.</text>
</comment>